<evidence type="ECO:0000259" key="4">
    <source>
        <dbReference type="PROSITE" id="PS50144"/>
    </source>
</evidence>
<evidence type="ECO:0000259" key="3">
    <source>
        <dbReference type="PROSITE" id="PS50097"/>
    </source>
</evidence>
<dbReference type="PROSITE" id="PS50144">
    <property type="entry name" value="MATH"/>
    <property type="match status" value="1"/>
</dbReference>
<comment type="pathway">
    <text evidence="1">Protein modification; protein ubiquitination.</text>
</comment>
<dbReference type="SUPFAM" id="SSF49599">
    <property type="entry name" value="TRAF domain-like"/>
    <property type="match status" value="1"/>
</dbReference>
<name>A0AAV8E6L4_9POAL</name>
<comment type="similarity">
    <text evidence="2">Belongs to the Tdpoz family.</text>
</comment>
<comment type="caution">
    <text evidence="5">The sequence shown here is derived from an EMBL/GenBank/DDBJ whole genome shotgun (WGS) entry which is preliminary data.</text>
</comment>
<feature type="domain" description="BTB" evidence="3">
    <location>
        <begin position="175"/>
        <end position="242"/>
    </location>
</feature>
<dbReference type="CDD" id="cd00121">
    <property type="entry name" value="MATH"/>
    <property type="match status" value="1"/>
</dbReference>
<dbReference type="Proteomes" id="UP001140206">
    <property type="component" value="Chromosome 3"/>
</dbReference>
<keyword evidence="6" id="KW-1185">Reference proteome</keyword>
<dbReference type="GO" id="GO:0016567">
    <property type="term" value="P:protein ubiquitination"/>
    <property type="evidence" value="ECO:0007669"/>
    <property type="project" value="InterPro"/>
</dbReference>
<dbReference type="InterPro" id="IPR002083">
    <property type="entry name" value="MATH/TRAF_dom"/>
</dbReference>
<evidence type="ECO:0000256" key="2">
    <source>
        <dbReference type="ARBA" id="ARBA00010846"/>
    </source>
</evidence>
<dbReference type="EMBL" id="JAMFTS010000003">
    <property type="protein sequence ID" value="KAJ4774646.1"/>
    <property type="molecule type" value="Genomic_DNA"/>
</dbReference>
<gene>
    <name evidence="5" type="ORF">LUZ62_058903</name>
</gene>
<dbReference type="InterPro" id="IPR045005">
    <property type="entry name" value="BPM1-6"/>
</dbReference>
<dbReference type="Gene3D" id="2.60.210.10">
    <property type="entry name" value="Apoptosis, Tumor Necrosis Factor Receptor Associated Protein 2, Chain A"/>
    <property type="match status" value="1"/>
</dbReference>
<dbReference type="SUPFAM" id="SSF54695">
    <property type="entry name" value="POZ domain"/>
    <property type="match status" value="1"/>
</dbReference>
<dbReference type="InterPro" id="IPR056423">
    <property type="entry name" value="BACK_BPM_SPOP"/>
</dbReference>
<sequence>MSSNNPNPISADISRSSYQFRVQNSKTKDVGIGEFITTPVFSAGGHMCLIKYYPQGIDHENNDTYISLCLQLLTFSKSATLDYELGLLNKHGRPTKESWIRSANTFHIKRSSTHSRFMKRSDLESDYIRDDYFIIVCSITVTNEPCAMLKSCSIGVFPNNLAEELLALLKRQEETDVTFELEGENISAHRIILASRSSVFKAKLFGPMVETDCKCIKIDDMKPLVFRGMLHFIYTDSLPDIEDLVTEETSVKTMSSNILYQHLLVAANRYELEGLKTLCEERLRRTISIDTVVSLLIAAWQHNWDYLKEGCLEFIADSKNFRKIIARKEYFSLGDYPSILYDLRQKLLLLPAEEKE</sequence>
<evidence type="ECO:0000256" key="1">
    <source>
        <dbReference type="ARBA" id="ARBA00004906"/>
    </source>
</evidence>
<dbReference type="InterPro" id="IPR000210">
    <property type="entry name" value="BTB/POZ_dom"/>
</dbReference>
<dbReference type="Gene3D" id="3.30.710.10">
    <property type="entry name" value="Potassium Channel Kv1.1, Chain A"/>
    <property type="match status" value="1"/>
</dbReference>
<protein>
    <submittedName>
        <fullName evidence="5">BTB/POZ/MATH-domain protein</fullName>
    </submittedName>
</protein>
<dbReference type="Pfam" id="PF24570">
    <property type="entry name" value="BACK_BPM_SPOP"/>
    <property type="match status" value="1"/>
</dbReference>
<dbReference type="Pfam" id="PF22486">
    <property type="entry name" value="MATH_2"/>
    <property type="match status" value="1"/>
</dbReference>
<dbReference type="InterPro" id="IPR011333">
    <property type="entry name" value="SKP1/BTB/POZ_sf"/>
</dbReference>
<feature type="domain" description="MATH" evidence="4">
    <location>
        <begin position="15"/>
        <end position="139"/>
    </location>
</feature>
<dbReference type="Pfam" id="PF00651">
    <property type="entry name" value="BTB"/>
    <property type="match status" value="1"/>
</dbReference>
<dbReference type="PANTHER" id="PTHR26379">
    <property type="entry name" value="BTB/POZ AND MATH DOMAIN-CONTAINING PROTEIN 1"/>
    <property type="match status" value="1"/>
</dbReference>
<reference evidence="5" key="1">
    <citation type="submission" date="2022-08" db="EMBL/GenBank/DDBJ databases">
        <authorList>
            <person name="Marques A."/>
        </authorList>
    </citation>
    <scope>NUCLEOTIDE SEQUENCE</scope>
    <source>
        <strain evidence="5">RhyPub2mFocal</strain>
        <tissue evidence="5">Leaves</tissue>
    </source>
</reference>
<evidence type="ECO:0000313" key="6">
    <source>
        <dbReference type="Proteomes" id="UP001140206"/>
    </source>
</evidence>
<dbReference type="InterPro" id="IPR008974">
    <property type="entry name" value="TRAF-like"/>
</dbReference>
<dbReference type="AlphaFoldDB" id="A0AAV8E6L4"/>
<dbReference type="PROSITE" id="PS50097">
    <property type="entry name" value="BTB"/>
    <property type="match status" value="1"/>
</dbReference>
<dbReference type="SMART" id="SM00225">
    <property type="entry name" value="BTB"/>
    <property type="match status" value="1"/>
</dbReference>
<organism evidence="5 6">
    <name type="scientific">Rhynchospora pubera</name>
    <dbReference type="NCBI Taxonomy" id="906938"/>
    <lineage>
        <taxon>Eukaryota</taxon>
        <taxon>Viridiplantae</taxon>
        <taxon>Streptophyta</taxon>
        <taxon>Embryophyta</taxon>
        <taxon>Tracheophyta</taxon>
        <taxon>Spermatophyta</taxon>
        <taxon>Magnoliopsida</taxon>
        <taxon>Liliopsida</taxon>
        <taxon>Poales</taxon>
        <taxon>Cyperaceae</taxon>
        <taxon>Cyperoideae</taxon>
        <taxon>Rhynchosporeae</taxon>
        <taxon>Rhynchospora</taxon>
    </lineage>
</organism>
<accession>A0AAV8E6L4</accession>
<proteinExistence type="inferred from homology"/>
<evidence type="ECO:0000313" key="5">
    <source>
        <dbReference type="EMBL" id="KAJ4774646.1"/>
    </source>
</evidence>
<dbReference type="PANTHER" id="PTHR26379:SF187">
    <property type="entry name" value="OS07G0655300 PROTEIN"/>
    <property type="match status" value="1"/>
</dbReference>